<comment type="similarity">
    <text evidence="1 4">Belongs to the annexin family.</text>
</comment>
<dbReference type="InterPro" id="IPR018502">
    <property type="entry name" value="Annexin_repeat"/>
</dbReference>
<dbReference type="GO" id="GO:0005634">
    <property type="term" value="C:nucleus"/>
    <property type="evidence" value="ECO:0007669"/>
    <property type="project" value="TreeGrafter"/>
</dbReference>
<keyword evidence="4" id="KW-0106">Calcium</keyword>
<dbReference type="GO" id="GO:0005544">
    <property type="term" value="F:calcium-dependent phospholipid binding"/>
    <property type="evidence" value="ECO:0007669"/>
    <property type="project" value="UniProtKB-KW"/>
</dbReference>
<accession>A0A9W9TK15</accession>
<dbReference type="RefSeq" id="XP_058329088.1">
    <property type="nucleotide sequence ID" value="XM_058476198.1"/>
</dbReference>
<reference evidence="6" key="2">
    <citation type="journal article" date="2023" name="IMA Fungus">
        <title>Comparative genomic study of the Penicillium genus elucidates a diverse pangenome and 15 lateral gene transfer events.</title>
        <authorList>
            <person name="Petersen C."/>
            <person name="Sorensen T."/>
            <person name="Nielsen M.R."/>
            <person name="Sondergaard T.E."/>
            <person name="Sorensen J.L."/>
            <person name="Fitzpatrick D.A."/>
            <person name="Frisvad J.C."/>
            <person name="Nielsen K.L."/>
        </authorList>
    </citation>
    <scope>NUCLEOTIDE SEQUENCE</scope>
    <source>
        <strain evidence="6">IBT 19713</strain>
    </source>
</reference>
<dbReference type="GeneID" id="83203501"/>
<dbReference type="Gene3D" id="1.10.220.10">
    <property type="entry name" value="Annexin"/>
    <property type="match status" value="4"/>
</dbReference>
<feature type="compositionally biased region" description="Pro residues" evidence="5">
    <location>
        <begin position="109"/>
        <end position="125"/>
    </location>
</feature>
<sequence length="457" mass="50591">MPILHQELLHLKAISNRHTLSNRHMVHLQVLHRVTTPRRPVRSTSPAAGPLRRASPPQQGHYGGHSPQPPYGGHSPQPSYGHPPPGQPPYGAPPQNAYGAPPQHHGAPGYPPPPGPGYGAPPPGPGNYHAPGPAPGPAPPSPGYVPHQLAPGDFRMQCDTLRKAMKGFGTDEKALIHTLAPLDPYQMAAVRSTYSQHLGRDLYKDVQSETRGYFQQGLLAVIEGPLGHDIAWARESIEGAGTKEWLMNDILLGRSNADLNAIRMGYDQKYHKSLIRDVEGDLSFKTATLFKAVLQGSRHEDGLPPNPQAIDAEVRALHDATTGRMTNNVGEVVGIFARASNDELRAIDRAFEARYHKKLEKHIEKEFSGHMEDAFLHMLRSATDPARRDAILLEQCMAGLGTKDERLVVRVVRVHWNREHKERVKAAYRHEYKKDLIERVRGETSGDYRDLMVALLQ</sequence>
<dbReference type="PROSITE" id="PS00223">
    <property type="entry name" value="ANNEXIN_1"/>
    <property type="match status" value="1"/>
</dbReference>
<dbReference type="SMART" id="SM00335">
    <property type="entry name" value="ANX"/>
    <property type="match status" value="4"/>
</dbReference>
<evidence type="ECO:0000256" key="4">
    <source>
        <dbReference type="RuleBase" id="RU003540"/>
    </source>
</evidence>
<keyword evidence="3 4" id="KW-0041">Annexin</keyword>
<evidence type="ECO:0000313" key="6">
    <source>
        <dbReference type="EMBL" id="KAJ5225677.1"/>
    </source>
</evidence>
<dbReference type="GO" id="GO:0012506">
    <property type="term" value="C:vesicle membrane"/>
    <property type="evidence" value="ECO:0007669"/>
    <property type="project" value="TreeGrafter"/>
</dbReference>
<dbReference type="Proteomes" id="UP001150941">
    <property type="component" value="Unassembled WGS sequence"/>
</dbReference>
<dbReference type="AlphaFoldDB" id="A0A9W9TK15"/>
<evidence type="ECO:0000256" key="3">
    <source>
        <dbReference type="ARBA" id="ARBA00023216"/>
    </source>
</evidence>
<feature type="compositionally biased region" description="Pro residues" evidence="5">
    <location>
        <begin position="132"/>
        <end position="143"/>
    </location>
</feature>
<evidence type="ECO:0000256" key="2">
    <source>
        <dbReference type="ARBA" id="ARBA00022737"/>
    </source>
</evidence>
<comment type="domain">
    <text evidence="4">A pair of annexin repeats may form one binding site for calcium and phospholipid.</text>
</comment>
<dbReference type="InterPro" id="IPR018252">
    <property type="entry name" value="Annexin_repeat_CS"/>
</dbReference>
<feature type="compositionally biased region" description="Pro residues" evidence="5">
    <location>
        <begin position="81"/>
        <end position="92"/>
    </location>
</feature>
<dbReference type="EMBL" id="JAPQKS010000005">
    <property type="protein sequence ID" value="KAJ5225677.1"/>
    <property type="molecule type" value="Genomic_DNA"/>
</dbReference>
<feature type="region of interest" description="Disordered" evidence="5">
    <location>
        <begin position="31"/>
        <end position="150"/>
    </location>
</feature>
<dbReference type="PROSITE" id="PS51897">
    <property type="entry name" value="ANNEXIN_2"/>
    <property type="match status" value="4"/>
</dbReference>
<dbReference type="PANTHER" id="PTHR10502:SF102">
    <property type="entry name" value="ANNEXIN B11"/>
    <property type="match status" value="1"/>
</dbReference>
<keyword evidence="7" id="KW-1185">Reference proteome</keyword>
<keyword evidence="4" id="KW-0111">Calcium/phospholipid-binding</keyword>
<evidence type="ECO:0000313" key="7">
    <source>
        <dbReference type="Proteomes" id="UP001150941"/>
    </source>
</evidence>
<dbReference type="SUPFAM" id="SSF47874">
    <property type="entry name" value="Annexin"/>
    <property type="match status" value="1"/>
</dbReference>
<dbReference type="OrthoDB" id="37886at2759"/>
<name>A0A9W9TK15_9EURO</name>
<dbReference type="GO" id="GO:0001786">
    <property type="term" value="F:phosphatidylserine binding"/>
    <property type="evidence" value="ECO:0007669"/>
    <property type="project" value="TreeGrafter"/>
</dbReference>
<organism evidence="6 7">
    <name type="scientific">Penicillium chermesinum</name>
    <dbReference type="NCBI Taxonomy" id="63820"/>
    <lineage>
        <taxon>Eukaryota</taxon>
        <taxon>Fungi</taxon>
        <taxon>Dikarya</taxon>
        <taxon>Ascomycota</taxon>
        <taxon>Pezizomycotina</taxon>
        <taxon>Eurotiomycetes</taxon>
        <taxon>Eurotiomycetidae</taxon>
        <taxon>Eurotiales</taxon>
        <taxon>Aspergillaceae</taxon>
        <taxon>Penicillium</taxon>
    </lineage>
</organism>
<dbReference type="InterPro" id="IPR009117">
    <property type="entry name" value="ANX14"/>
</dbReference>
<evidence type="ECO:0000256" key="1">
    <source>
        <dbReference type="ARBA" id="ARBA00007831"/>
    </source>
</evidence>
<reference evidence="6" key="1">
    <citation type="submission" date="2022-11" db="EMBL/GenBank/DDBJ databases">
        <authorList>
            <person name="Petersen C."/>
        </authorList>
    </citation>
    <scope>NUCLEOTIDE SEQUENCE</scope>
    <source>
        <strain evidence="6">IBT 19713</strain>
    </source>
</reference>
<evidence type="ECO:0000256" key="5">
    <source>
        <dbReference type="SAM" id="MobiDB-lite"/>
    </source>
</evidence>
<dbReference type="PRINTS" id="PR01813">
    <property type="entry name" value="ANNEXINFUNGI"/>
</dbReference>
<gene>
    <name evidence="6" type="ORF">N7468_006902</name>
</gene>
<dbReference type="InterPro" id="IPR037104">
    <property type="entry name" value="Annexin_sf"/>
</dbReference>
<comment type="caution">
    <text evidence="6">The sequence shown here is derived from an EMBL/GenBank/DDBJ whole genome shotgun (WGS) entry which is preliminary data.</text>
</comment>
<dbReference type="GO" id="GO:0005886">
    <property type="term" value="C:plasma membrane"/>
    <property type="evidence" value="ECO:0007669"/>
    <property type="project" value="TreeGrafter"/>
</dbReference>
<dbReference type="InterPro" id="IPR001464">
    <property type="entry name" value="Annexin"/>
</dbReference>
<proteinExistence type="inferred from homology"/>
<dbReference type="Pfam" id="PF00191">
    <property type="entry name" value="Annexin"/>
    <property type="match status" value="4"/>
</dbReference>
<keyword evidence="2 4" id="KW-0677">Repeat</keyword>
<dbReference type="GO" id="GO:0005737">
    <property type="term" value="C:cytoplasm"/>
    <property type="evidence" value="ECO:0007669"/>
    <property type="project" value="TreeGrafter"/>
</dbReference>
<dbReference type="PRINTS" id="PR00196">
    <property type="entry name" value="ANNEXIN"/>
</dbReference>
<protein>
    <recommendedName>
        <fullName evidence="4">Annexin</fullName>
    </recommendedName>
</protein>
<dbReference type="GO" id="GO:0005509">
    <property type="term" value="F:calcium ion binding"/>
    <property type="evidence" value="ECO:0007669"/>
    <property type="project" value="InterPro"/>
</dbReference>
<dbReference type="PANTHER" id="PTHR10502">
    <property type="entry name" value="ANNEXIN"/>
    <property type="match status" value="1"/>
</dbReference>
<feature type="compositionally biased region" description="Low complexity" evidence="5">
    <location>
        <begin position="93"/>
        <end position="108"/>
    </location>
</feature>